<name>A0ABY4TYP9_9SPHN</name>
<dbReference type="Proteomes" id="UP001055580">
    <property type="component" value="Chromosome"/>
</dbReference>
<evidence type="ECO:0000256" key="2">
    <source>
        <dbReference type="ARBA" id="ARBA00005722"/>
    </source>
</evidence>
<gene>
    <name evidence="7" type="ORF">M9980_12980</name>
</gene>
<evidence type="ECO:0000256" key="5">
    <source>
        <dbReference type="ARBA" id="ARBA00023237"/>
    </source>
</evidence>
<keyword evidence="5" id="KW-0998">Cell outer membrane</keyword>
<organism evidence="7 8">
    <name type="scientific">Sphingomonas donggukensis</name>
    <dbReference type="NCBI Taxonomy" id="2949093"/>
    <lineage>
        <taxon>Bacteria</taxon>
        <taxon>Pseudomonadati</taxon>
        <taxon>Pseudomonadota</taxon>
        <taxon>Alphaproteobacteria</taxon>
        <taxon>Sphingomonadales</taxon>
        <taxon>Sphingomonadaceae</taxon>
        <taxon>Sphingomonas</taxon>
    </lineage>
</organism>
<reference evidence="7" key="1">
    <citation type="submission" date="2022-05" db="EMBL/GenBank/DDBJ databases">
        <title>Sphingomonas sp. strain RMG20 Genome sequencing and assembly.</title>
        <authorList>
            <person name="Kim I."/>
        </authorList>
    </citation>
    <scope>NUCLEOTIDE SEQUENCE</scope>
    <source>
        <strain evidence="7">RMG20</strain>
    </source>
</reference>
<feature type="signal peptide" evidence="6">
    <location>
        <begin position="1"/>
        <end position="31"/>
    </location>
</feature>
<dbReference type="InterPro" id="IPR010583">
    <property type="entry name" value="MipA"/>
</dbReference>
<keyword evidence="3 6" id="KW-0732">Signal</keyword>
<dbReference type="RefSeq" id="WP_250751617.1">
    <property type="nucleotide sequence ID" value="NZ_CP098401.1"/>
</dbReference>
<evidence type="ECO:0000256" key="4">
    <source>
        <dbReference type="ARBA" id="ARBA00023136"/>
    </source>
</evidence>
<evidence type="ECO:0000256" key="1">
    <source>
        <dbReference type="ARBA" id="ARBA00004442"/>
    </source>
</evidence>
<dbReference type="Pfam" id="PF06629">
    <property type="entry name" value="MipA"/>
    <property type="match status" value="1"/>
</dbReference>
<accession>A0ABY4TYP9</accession>
<evidence type="ECO:0000313" key="7">
    <source>
        <dbReference type="EMBL" id="URW75433.1"/>
    </source>
</evidence>
<dbReference type="EMBL" id="CP098401">
    <property type="protein sequence ID" value="URW75433.1"/>
    <property type="molecule type" value="Genomic_DNA"/>
</dbReference>
<sequence>MAKYSPGVTPLTPKIALLAAATLAWTSPALAQDGTIPPDQAAAPAAAELDVSGDSLTIGAGAVYLPDYEGSNDYRLLPAPGAIGSYKGFAFQVAGNRLSVDLIPDRSPSGIDFQAGPIAVLNMNRSSIKNIDDARIRALGEVDTAIELGGYVGIGKTGVITSPYDRISASISYRKDVNGAHDSGILQPSITYLTPLSRQAAVGLFASAEKVERGYARTYFSVSPTQALASGLPTYNARGGWKNWSVGALGTVALTGDLLHGFKLIGGGTYSRLINDFGDSPVTRIAGKRGQWLGVLGLAYTF</sequence>
<comment type="subcellular location">
    <subcellularLocation>
        <location evidence="1">Cell outer membrane</location>
    </subcellularLocation>
</comment>
<proteinExistence type="inferred from homology"/>
<keyword evidence="8" id="KW-1185">Reference proteome</keyword>
<dbReference type="PANTHER" id="PTHR38776:SF1">
    <property type="entry name" value="MLTA-INTERACTING PROTEIN-RELATED"/>
    <property type="match status" value="1"/>
</dbReference>
<protein>
    <submittedName>
        <fullName evidence="7">MipA/OmpV family protein</fullName>
    </submittedName>
</protein>
<evidence type="ECO:0000256" key="3">
    <source>
        <dbReference type="ARBA" id="ARBA00022729"/>
    </source>
</evidence>
<keyword evidence="4" id="KW-0472">Membrane</keyword>
<evidence type="ECO:0000313" key="8">
    <source>
        <dbReference type="Proteomes" id="UP001055580"/>
    </source>
</evidence>
<comment type="similarity">
    <text evidence="2">Belongs to the MipA/OmpV family.</text>
</comment>
<dbReference type="PANTHER" id="PTHR38776">
    <property type="entry name" value="MLTA-INTERACTING PROTEIN-RELATED"/>
    <property type="match status" value="1"/>
</dbReference>
<feature type="chain" id="PRO_5047115218" evidence="6">
    <location>
        <begin position="32"/>
        <end position="302"/>
    </location>
</feature>
<evidence type="ECO:0000256" key="6">
    <source>
        <dbReference type="SAM" id="SignalP"/>
    </source>
</evidence>